<dbReference type="GO" id="GO:0006817">
    <property type="term" value="P:phosphate ion transport"/>
    <property type="evidence" value="ECO:0007669"/>
    <property type="project" value="TreeGrafter"/>
</dbReference>
<keyword evidence="4 7" id="KW-1133">Transmembrane helix</keyword>
<evidence type="ECO:0000256" key="4">
    <source>
        <dbReference type="ARBA" id="ARBA00022989"/>
    </source>
</evidence>
<feature type="region of interest" description="Disordered" evidence="6">
    <location>
        <begin position="867"/>
        <end position="906"/>
    </location>
</feature>
<feature type="transmembrane region" description="Helical" evidence="7">
    <location>
        <begin position="489"/>
        <end position="508"/>
    </location>
</feature>
<protein>
    <submittedName>
        <fullName evidence="10">Xenotropic and polytropic retrovirus receptor 1</fullName>
    </submittedName>
</protein>
<comment type="caution">
    <text evidence="10">The sequence shown here is derived from an EMBL/GenBank/DDBJ whole genome shotgun (WGS) entry which is preliminary data.</text>
</comment>
<feature type="compositionally biased region" description="Polar residues" evidence="6">
    <location>
        <begin position="338"/>
        <end position="355"/>
    </location>
</feature>
<evidence type="ECO:0000259" key="8">
    <source>
        <dbReference type="PROSITE" id="PS51380"/>
    </source>
</evidence>
<evidence type="ECO:0000313" key="10">
    <source>
        <dbReference type="EMBL" id="KAB5594689.1"/>
    </source>
</evidence>
<feature type="compositionally biased region" description="Low complexity" evidence="6">
    <location>
        <begin position="207"/>
        <end position="216"/>
    </location>
</feature>
<feature type="transmembrane region" description="Helical" evidence="7">
    <location>
        <begin position="792"/>
        <end position="811"/>
    </location>
</feature>
<gene>
    <name evidence="10" type="ORF">CTheo_1836</name>
</gene>
<comment type="subcellular location">
    <subcellularLocation>
        <location evidence="1">Membrane</location>
        <topology evidence="1">Multi-pass membrane protein</topology>
    </subcellularLocation>
</comment>
<dbReference type="PANTHER" id="PTHR10783:SF103">
    <property type="entry name" value="SOLUTE CARRIER FAMILY 53 MEMBER 1"/>
    <property type="match status" value="1"/>
</dbReference>
<feature type="transmembrane region" description="Helical" evidence="7">
    <location>
        <begin position="752"/>
        <end position="771"/>
    </location>
</feature>
<dbReference type="GO" id="GO:0000822">
    <property type="term" value="F:inositol hexakisphosphate binding"/>
    <property type="evidence" value="ECO:0007669"/>
    <property type="project" value="TreeGrafter"/>
</dbReference>
<dbReference type="Pfam" id="PF03105">
    <property type="entry name" value="SPX"/>
    <property type="match status" value="1"/>
</dbReference>
<organism evidence="10 11">
    <name type="scientific">Ceratobasidium theobromae</name>
    <dbReference type="NCBI Taxonomy" id="1582974"/>
    <lineage>
        <taxon>Eukaryota</taxon>
        <taxon>Fungi</taxon>
        <taxon>Dikarya</taxon>
        <taxon>Basidiomycota</taxon>
        <taxon>Agaricomycotina</taxon>
        <taxon>Agaricomycetes</taxon>
        <taxon>Cantharellales</taxon>
        <taxon>Ceratobasidiaceae</taxon>
        <taxon>Ceratobasidium</taxon>
    </lineage>
</organism>
<dbReference type="InterPro" id="IPR004331">
    <property type="entry name" value="SPX_dom"/>
</dbReference>
<keyword evidence="11" id="KW-1185">Reference proteome</keyword>
<accession>A0A5N5QSS7</accession>
<sequence length="906" mass="103046">MKFARYLEETQIPEWKKAYIDYRGLKKKITAVRRANEAARAQEQTPEMRMRSHDHARSSITDPSPAVSRIRRRSYGAVWRTPPNALKQASSDTLGPTPPEANKPSKSHERTPSGGHLSHTRPSKSPHFRLSADELGPDFELPPAMTSVESLGDGTICSHTSAPIVEPPRAIPSRVFNGTLSVVPSRNETPRESIEETPRPVAPPSVIPTIPTIPSTNEPRTPRNPFSGMRRRFTQTSRHNDHALLPVAPTSVEQLLAGVGPNELAFFTALDQEIDKVDKFFSERERDARLKVIALKEQFHELRGHKQLSANSPDGLWPGFLHLLNSINIASLPIPGPNKSTDASAKTETPLSNAQAHIGSSVAQDPEAYQRAKKKLKKAWIGVAAKLQDLEYDRVPKRLVGPGSLKQVLNYDVAAALKKFDKVTKMATQELYMRDRIEIRSFASGDNCDNLLKEIERIYATRFERGDEKKARARLRAAPRQSTHHFSTFRSGFLIGMAVPVLALGISYSLEHERREQIPEWAALLQVYAALSIPVIFALLFALNLIAWARARINFIFIFELDARTVIDAREYLELPAFLFATLAHAFWLSFARYGAETIDPTSWPIIWVGLAIVVIANPFPIFHRSARWWLLRTVGGLFLSGWTRVEFKDFWMGDQLCSLVYTISNFYFLACAYVDSWHHIEQRCQLGPHWSIPLALSALPSLIRLIQCIRRYADSKNHIHLVNGGKYTASIVAFVAYYGWRHFGSRRDFRFGMWILFATINSCYTTYWDLTMDWSLLQFKGVQYKFLRKELAYSNHIPVTNVIIRFIWVWYIPRGGLPAGTRGFIFAILEMLRRVQWNFYRLENEHIGNADQFRATREVPLPYVFTGDADSDDENGKVMPPRRMSVRLPSRRSRDVDVEADSDET</sequence>
<feature type="compositionally biased region" description="Basic residues" evidence="6">
    <location>
        <begin position="118"/>
        <end position="127"/>
    </location>
</feature>
<dbReference type="Proteomes" id="UP000383932">
    <property type="component" value="Unassembled WGS sequence"/>
</dbReference>
<evidence type="ECO:0000256" key="3">
    <source>
        <dbReference type="ARBA" id="ARBA00022692"/>
    </source>
</evidence>
<name>A0A5N5QSS7_9AGAM</name>
<keyword evidence="3 7" id="KW-0812">Transmembrane</keyword>
<evidence type="ECO:0000259" key="9">
    <source>
        <dbReference type="PROSITE" id="PS51382"/>
    </source>
</evidence>
<feature type="transmembrane region" description="Helical" evidence="7">
    <location>
        <begin position="572"/>
        <end position="591"/>
    </location>
</feature>
<dbReference type="AlphaFoldDB" id="A0A5N5QSS7"/>
<dbReference type="EMBL" id="SSOP01000017">
    <property type="protein sequence ID" value="KAB5594689.1"/>
    <property type="molecule type" value="Genomic_DNA"/>
</dbReference>
<keyword evidence="5 7" id="KW-0472">Membrane</keyword>
<feature type="region of interest" description="Disordered" evidence="6">
    <location>
        <begin position="183"/>
        <end position="227"/>
    </location>
</feature>
<dbReference type="Pfam" id="PF03124">
    <property type="entry name" value="EXS"/>
    <property type="match status" value="1"/>
</dbReference>
<feature type="region of interest" description="Disordered" evidence="6">
    <location>
        <begin position="37"/>
        <end position="147"/>
    </location>
</feature>
<evidence type="ECO:0000256" key="7">
    <source>
        <dbReference type="SAM" id="Phobius"/>
    </source>
</evidence>
<feature type="transmembrane region" description="Helical" evidence="7">
    <location>
        <begin position="720"/>
        <end position="740"/>
    </location>
</feature>
<dbReference type="PROSITE" id="PS51382">
    <property type="entry name" value="SPX"/>
    <property type="match status" value="1"/>
</dbReference>
<dbReference type="GO" id="GO:0005886">
    <property type="term" value="C:plasma membrane"/>
    <property type="evidence" value="ECO:0007669"/>
    <property type="project" value="TreeGrafter"/>
</dbReference>
<comment type="similarity">
    <text evidence="2">Belongs to the SYG1 (TC 2.A.94) family.</text>
</comment>
<dbReference type="PANTHER" id="PTHR10783">
    <property type="entry name" value="XENOTROPIC AND POLYTROPIC RETROVIRUS RECEPTOR 1-RELATED"/>
    <property type="match status" value="1"/>
</dbReference>
<dbReference type="GO" id="GO:0016036">
    <property type="term" value="P:cellular response to phosphate starvation"/>
    <property type="evidence" value="ECO:0007669"/>
    <property type="project" value="TreeGrafter"/>
</dbReference>
<feature type="region of interest" description="Disordered" evidence="6">
    <location>
        <begin position="338"/>
        <end position="364"/>
    </location>
</feature>
<keyword evidence="10" id="KW-0675">Receptor</keyword>
<evidence type="ECO:0000256" key="5">
    <source>
        <dbReference type="ARBA" id="ARBA00023136"/>
    </source>
</evidence>
<evidence type="ECO:0000256" key="2">
    <source>
        <dbReference type="ARBA" id="ARBA00009665"/>
    </source>
</evidence>
<feature type="compositionally biased region" description="Basic and acidic residues" evidence="6">
    <location>
        <begin position="46"/>
        <end position="57"/>
    </location>
</feature>
<reference evidence="10 11" key="1">
    <citation type="journal article" date="2019" name="Fungal Biol. Biotechnol.">
        <title>Draft genome sequence of fastidious pathogen Ceratobasidium theobromae, which causes vascular-streak dieback in Theobroma cacao.</title>
        <authorList>
            <person name="Ali S.S."/>
            <person name="Asman A."/>
            <person name="Shao J."/>
            <person name="Firmansyah A.P."/>
            <person name="Susilo A.W."/>
            <person name="Rosmana A."/>
            <person name="McMahon P."/>
            <person name="Junaid M."/>
            <person name="Guest D."/>
            <person name="Kheng T.Y."/>
            <person name="Meinhardt L.W."/>
            <person name="Bailey B.A."/>
        </authorList>
    </citation>
    <scope>NUCLEOTIDE SEQUENCE [LARGE SCALE GENOMIC DNA]</scope>
    <source>
        <strain evidence="10 11">CT2</strain>
    </source>
</reference>
<feature type="domain" description="EXS" evidence="8">
    <location>
        <begin position="685"/>
        <end position="874"/>
    </location>
</feature>
<feature type="transmembrane region" description="Helical" evidence="7">
    <location>
        <begin position="603"/>
        <end position="623"/>
    </location>
</feature>
<evidence type="ECO:0000256" key="1">
    <source>
        <dbReference type="ARBA" id="ARBA00004141"/>
    </source>
</evidence>
<proteinExistence type="inferred from homology"/>
<dbReference type="PROSITE" id="PS51380">
    <property type="entry name" value="EXS"/>
    <property type="match status" value="1"/>
</dbReference>
<feature type="domain" description="SPX" evidence="9">
    <location>
        <begin position="1"/>
        <end position="434"/>
    </location>
</feature>
<dbReference type="InterPro" id="IPR004342">
    <property type="entry name" value="EXS_C"/>
</dbReference>
<feature type="compositionally biased region" description="Basic and acidic residues" evidence="6">
    <location>
        <begin position="188"/>
        <end position="198"/>
    </location>
</feature>
<evidence type="ECO:0000313" key="11">
    <source>
        <dbReference type="Proteomes" id="UP000383932"/>
    </source>
</evidence>
<evidence type="ECO:0000256" key="6">
    <source>
        <dbReference type="SAM" id="MobiDB-lite"/>
    </source>
</evidence>
<dbReference type="OrthoDB" id="9970435at2759"/>
<dbReference type="GO" id="GO:0005794">
    <property type="term" value="C:Golgi apparatus"/>
    <property type="evidence" value="ECO:0007669"/>
    <property type="project" value="TreeGrafter"/>
</dbReference>
<feature type="transmembrane region" description="Helical" evidence="7">
    <location>
        <begin position="528"/>
        <end position="551"/>
    </location>
</feature>